<evidence type="ECO:0000313" key="2">
    <source>
        <dbReference type="Proteomes" id="UP000314294"/>
    </source>
</evidence>
<comment type="caution">
    <text evidence="1">The sequence shown here is derived from an EMBL/GenBank/DDBJ whole genome shotgun (WGS) entry which is preliminary data.</text>
</comment>
<protein>
    <submittedName>
        <fullName evidence="1">Uncharacterized protein</fullName>
    </submittedName>
</protein>
<reference evidence="1 2" key="1">
    <citation type="submission" date="2019-03" db="EMBL/GenBank/DDBJ databases">
        <title>First draft genome of Liparis tanakae, snailfish: a comprehensive survey of snailfish specific genes.</title>
        <authorList>
            <person name="Kim W."/>
            <person name="Song I."/>
            <person name="Jeong J.-H."/>
            <person name="Kim D."/>
            <person name="Kim S."/>
            <person name="Ryu S."/>
            <person name="Song J.Y."/>
            <person name="Lee S.K."/>
        </authorList>
    </citation>
    <scope>NUCLEOTIDE SEQUENCE [LARGE SCALE GENOMIC DNA]</scope>
    <source>
        <tissue evidence="1">Muscle</tissue>
    </source>
</reference>
<organism evidence="1 2">
    <name type="scientific">Liparis tanakae</name>
    <name type="common">Tanaka's snailfish</name>
    <dbReference type="NCBI Taxonomy" id="230148"/>
    <lineage>
        <taxon>Eukaryota</taxon>
        <taxon>Metazoa</taxon>
        <taxon>Chordata</taxon>
        <taxon>Craniata</taxon>
        <taxon>Vertebrata</taxon>
        <taxon>Euteleostomi</taxon>
        <taxon>Actinopterygii</taxon>
        <taxon>Neopterygii</taxon>
        <taxon>Teleostei</taxon>
        <taxon>Neoteleostei</taxon>
        <taxon>Acanthomorphata</taxon>
        <taxon>Eupercaria</taxon>
        <taxon>Perciformes</taxon>
        <taxon>Cottioidei</taxon>
        <taxon>Cottales</taxon>
        <taxon>Liparidae</taxon>
        <taxon>Liparis</taxon>
    </lineage>
</organism>
<sequence length="77" mass="8815">MKKNRVSVRLCHLSFAVARYVDKHRALLRPHKLWGFEQGKKPSGDYSESGAQHVELSILLPGRQWGREGEGSWEVTL</sequence>
<dbReference type="Proteomes" id="UP000314294">
    <property type="component" value="Unassembled WGS sequence"/>
</dbReference>
<gene>
    <name evidence="1" type="ORF">EYF80_000390</name>
</gene>
<evidence type="ECO:0000313" key="1">
    <source>
        <dbReference type="EMBL" id="TNN89102.1"/>
    </source>
</evidence>
<dbReference type="AlphaFoldDB" id="A0A4Z2JIM2"/>
<proteinExistence type="predicted"/>
<name>A0A4Z2JIM2_9TELE</name>
<accession>A0A4Z2JIM2</accession>
<keyword evidence="2" id="KW-1185">Reference proteome</keyword>
<dbReference type="EMBL" id="SRLO01000002">
    <property type="protein sequence ID" value="TNN89102.1"/>
    <property type="molecule type" value="Genomic_DNA"/>
</dbReference>